<evidence type="ECO:0008006" key="4">
    <source>
        <dbReference type="Google" id="ProtNLM"/>
    </source>
</evidence>
<reference evidence="2" key="1">
    <citation type="submission" date="2024-10" db="EMBL/GenBank/DDBJ databases">
        <authorList>
            <person name="Ryan C."/>
        </authorList>
    </citation>
    <scope>NUCLEOTIDE SEQUENCE [LARGE SCALE GENOMIC DNA]</scope>
</reference>
<dbReference type="Proteomes" id="UP001497457">
    <property type="component" value="Chromosome 1b"/>
</dbReference>
<feature type="region of interest" description="Disordered" evidence="1">
    <location>
        <begin position="1"/>
        <end position="29"/>
    </location>
</feature>
<proteinExistence type="predicted"/>
<dbReference type="PANTHER" id="PTHR33207">
    <property type="entry name" value="F-BOX DOMAIN CONTAINING PROTEIN-RELATED"/>
    <property type="match status" value="1"/>
</dbReference>
<dbReference type="InterPro" id="IPR036047">
    <property type="entry name" value="F-box-like_dom_sf"/>
</dbReference>
<dbReference type="EMBL" id="OZ075111">
    <property type="protein sequence ID" value="CAL4888536.1"/>
    <property type="molecule type" value="Genomic_DNA"/>
</dbReference>
<evidence type="ECO:0000313" key="2">
    <source>
        <dbReference type="EMBL" id="CAL4888536.1"/>
    </source>
</evidence>
<sequence length="287" mass="32079">MDGRVSSKAPNDRRRRRKNKKKGAAADPPLTVPASIHDVPLDLLKLILLRLDSSLWLIYAASVCKLWRGVIAGANDGDGDFLRIFRSLHPPAIAGYYNLGSDATATRWKVADSHGGLVLLLEPPNRSRYPDLIVCDPLTRRSQGINHPRGRYADRVYLLDGDGGGISMSNFRVLYMFYNNNGQPRAYVFSMGEAGDWRLLDTMGKDLGSFTRARLAGRLDDGSLCLSLSGRVMVLDNASLEFFQLDLPSNRKEVPHQFYYGATCPYTLPWPPLLQACVGQGRRRRQR</sequence>
<gene>
    <name evidence="2" type="ORF">URODEC1_LOCUS2267</name>
</gene>
<dbReference type="SUPFAM" id="SSF81383">
    <property type="entry name" value="F-box domain"/>
    <property type="match status" value="1"/>
</dbReference>
<feature type="compositionally biased region" description="Basic residues" evidence="1">
    <location>
        <begin position="13"/>
        <end position="23"/>
    </location>
</feature>
<keyword evidence="3" id="KW-1185">Reference proteome</keyword>
<evidence type="ECO:0000256" key="1">
    <source>
        <dbReference type="SAM" id="MobiDB-lite"/>
    </source>
</evidence>
<dbReference type="AlphaFoldDB" id="A0ABC8VDC3"/>
<name>A0ABC8VDC3_9POAL</name>
<evidence type="ECO:0000313" key="3">
    <source>
        <dbReference type="Proteomes" id="UP001497457"/>
    </source>
</evidence>
<protein>
    <recommendedName>
        <fullName evidence="4">F-box domain-containing protein</fullName>
    </recommendedName>
</protein>
<organism evidence="2 3">
    <name type="scientific">Urochloa decumbens</name>
    <dbReference type="NCBI Taxonomy" id="240449"/>
    <lineage>
        <taxon>Eukaryota</taxon>
        <taxon>Viridiplantae</taxon>
        <taxon>Streptophyta</taxon>
        <taxon>Embryophyta</taxon>
        <taxon>Tracheophyta</taxon>
        <taxon>Spermatophyta</taxon>
        <taxon>Magnoliopsida</taxon>
        <taxon>Liliopsida</taxon>
        <taxon>Poales</taxon>
        <taxon>Poaceae</taxon>
        <taxon>PACMAD clade</taxon>
        <taxon>Panicoideae</taxon>
        <taxon>Panicodae</taxon>
        <taxon>Paniceae</taxon>
        <taxon>Melinidinae</taxon>
        <taxon>Urochloa</taxon>
    </lineage>
</organism>
<accession>A0ABC8VDC3</accession>